<evidence type="ECO:0000313" key="1">
    <source>
        <dbReference type="EMBL" id="EDR06580.1"/>
    </source>
</evidence>
<name>B0DG46_LACBS</name>
<dbReference type="KEGG" id="lbc:LACBIDRAFT_328832"/>
<keyword evidence="2" id="KW-1185">Reference proteome</keyword>
<dbReference type="HOGENOM" id="CLU_702209_0_0_1"/>
<dbReference type="GeneID" id="6078484"/>
<accession>B0DG46</accession>
<dbReference type="Proteomes" id="UP000001194">
    <property type="component" value="Unassembled WGS sequence"/>
</dbReference>
<dbReference type="InParanoid" id="B0DG46"/>
<dbReference type="OrthoDB" id="2919606at2759"/>
<organism evidence="2">
    <name type="scientific">Laccaria bicolor (strain S238N-H82 / ATCC MYA-4686)</name>
    <name type="common">Bicoloured deceiver</name>
    <name type="synonym">Laccaria laccata var. bicolor</name>
    <dbReference type="NCBI Taxonomy" id="486041"/>
    <lineage>
        <taxon>Eukaryota</taxon>
        <taxon>Fungi</taxon>
        <taxon>Dikarya</taxon>
        <taxon>Basidiomycota</taxon>
        <taxon>Agaricomycotina</taxon>
        <taxon>Agaricomycetes</taxon>
        <taxon>Agaricomycetidae</taxon>
        <taxon>Agaricales</taxon>
        <taxon>Agaricineae</taxon>
        <taxon>Hydnangiaceae</taxon>
        <taxon>Laccaria</taxon>
    </lineage>
</organism>
<evidence type="ECO:0000313" key="2">
    <source>
        <dbReference type="Proteomes" id="UP000001194"/>
    </source>
</evidence>
<sequence>MTSSVRMLKSEWEDTNGAVLKEIFHHPSSETISGEMGVQMHKQFLNFTRIWGSRNQGSNVFCFLYFIAGVGYNVCVLQGRGNCTGGQFRNHLLNARRYHLRVKSPKIWLRTRHQEAWITSSTELEVYNGRRVPSIFIDVLSEILEKSRPEAIVQFRNERVSIYNKMARHEATMTRRAAELHQMRLFVQSEAVVWEIWRGVYVFASCCKQLGENPICSDGPAGESCHILPSHNHCCIHIGDVGSFFRCRRLLTLLSAHPRTLHPAMLNINDLPLEMLGLIIQSFYQDLERGEVDIGLAAICLTCKRWNDLALSTPELWSFIGMIHDPISTLPISKFPSYSKVSNWLDRSQNWPLSLVLTRTGGVVSLLVFVIGSDRRMSTSLMPSSPRSWKVLK</sequence>
<gene>
    <name evidence="1" type="ORF">LACBIDRAFT_328832</name>
</gene>
<dbReference type="AlphaFoldDB" id="B0DG46"/>
<protein>
    <submittedName>
        <fullName evidence="1">Predicted protein</fullName>
    </submittedName>
</protein>
<proteinExistence type="predicted"/>
<dbReference type="EMBL" id="DS547108">
    <property type="protein sequence ID" value="EDR06580.1"/>
    <property type="molecule type" value="Genomic_DNA"/>
</dbReference>
<reference evidence="1 2" key="1">
    <citation type="journal article" date="2008" name="Nature">
        <title>The genome of Laccaria bicolor provides insights into mycorrhizal symbiosis.</title>
        <authorList>
            <person name="Martin F."/>
            <person name="Aerts A."/>
            <person name="Ahren D."/>
            <person name="Brun A."/>
            <person name="Danchin E.G.J."/>
            <person name="Duchaussoy F."/>
            <person name="Gibon J."/>
            <person name="Kohler A."/>
            <person name="Lindquist E."/>
            <person name="Pereda V."/>
            <person name="Salamov A."/>
            <person name="Shapiro H.J."/>
            <person name="Wuyts J."/>
            <person name="Blaudez D."/>
            <person name="Buee M."/>
            <person name="Brokstein P."/>
            <person name="Canbaeck B."/>
            <person name="Cohen D."/>
            <person name="Courty P.E."/>
            <person name="Coutinho P.M."/>
            <person name="Delaruelle C."/>
            <person name="Detter J.C."/>
            <person name="Deveau A."/>
            <person name="DiFazio S."/>
            <person name="Duplessis S."/>
            <person name="Fraissinet-Tachet L."/>
            <person name="Lucic E."/>
            <person name="Frey-Klett P."/>
            <person name="Fourrey C."/>
            <person name="Feussner I."/>
            <person name="Gay G."/>
            <person name="Grimwood J."/>
            <person name="Hoegger P.J."/>
            <person name="Jain P."/>
            <person name="Kilaru S."/>
            <person name="Labbe J."/>
            <person name="Lin Y.C."/>
            <person name="Legue V."/>
            <person name="Le Tacon F."/>
            <person name="Marmeisse R."/>
            <person name="Melayah D."/>
            <person name="Montanini B."/>
            <person name="Muratet M."/>
            <person name="Nehls U."/>
            <person name="Niculita-Hirzel H."/>
            <person name="Oudot-Le Secq M.P."/>
            <person name="Peter M."/>
            <person name="Quesneville H."/>
            <person name="Rajashekar B."/>
            <person name="Reich M."/>
            <person name="Rouhier N."/>
            <person name="Schmutz J."/>
            <person name="Yin T."/>
            <person name="Chalot M."/>
            <person name="Henrissat B."/>
            <person name="Kuees U."/>
            <person name="Lucas S."/>
            <person name="Van de Peer Y."/>
            <person name="Podila G.K."/>
            <person name="Polle A."/>
            <person name="Pukkila P.J."/>
            <person name="Richardson P.M."/>
            <person name="Rouze P."/>
            <person name="Sanders I.R."/>
            <person name="Stajich J.E."/>
            <person name="Tunlid A."/>
            <person name="Tuskan G."/>
            <person name="Grigoriev I.V."/>
        </authorList>
    </citation>
    <scope>NUCLEOTIDE SEQUENCE [LARGE SCALE GENOMIC DNA]</scope>
    <source>
        <strain evidence="2">S238N-H82 / ATCC MYA-4686</strain>
    </source>
</reference>
<dbReference type="RefSeq" id="XP_001882952.1">
    <property type="nucleotide sequence ID" value="XM_001882917.1"/>
</dbReference>